<gene>
    <name evidence="3" type="ORF">JRQ81_010170</name>
</gene>
<evidence type="ECO:0000313" key="3">
    <source>
        <dbReference type="EMBL" id="KAJ7305804.1"/>
    </source>
</evidence>
<evidence type="ECO:0000256" key="1">
    <source>
        <dbReference type="ARBA" id="ARBA00022729"/>
    </source>
</evidence>
<dbReference type="OrthoDB" id="10263633at2759"/>
<organism evidence="3 4">
    <name type="scientific">Phrynocephalus forsythii</name>
    <dbReference type="NCBI Taxonomy" id="171643"/>
    <lineage>
        <taxon>Eukaryota</taxon>
        <taxon>Metazoa</taxon>
        <taxon>Chordata</taxon>
        <taxon>Craniata</taxon>
        <taxon>Vertebrata</taxon>
        <taxon>Euteleostomi</taxon>
        <taxon>Lepidosauria</taxon>
        <taxon>Squamata</taxon>
        <taxon>Bifurcata</taxon>
        <taxon>Unidentata</taxon>
        <taxon>Episquamata</taxon>
        <taxon>Toxicofera</taxon>
        <taxon>Iguania</taxon>
        <taxon>Acrodonta</taxon>
        <taxon>Agamidae</taxon>
        <taxon>Agaminae</taxon>
        <taxon>Phrynocephalus</taxon>
    </lineage>
</organism>
<keyword evidence="1" id="KW-0732">Signal</keyword>
<dbReference type="PANTHER" id="PTHR23303:SF14">
    <property type="entry name" value="BOS COMPLEX SUBUNIT NOMO1-RELATED"/>
    <property type="match status" value="1"/>
</dbReference>
<dbReference type="EMBL" id="JAPFRF010000021">
    <property type="protein sequence ID" value="KAJ7305804.1"/>
    <property type="molecule type" value="Genomic_DNA"/>
</dbReference>
<proteinExistence type="predicted"/>
<dbReference type="Proteomes" id="UP001142489">
    <property type="component" value="Unassembled WGS sequence"/>
</dbReference>
<accession>A0A9Q1AR28</accession>
<keyword evidence="4" id="KW-1185">Reference proteome</keyword>
<dbReference type="PANTHER" id="PTHR23303">
    <property type="entry name" value="CARBOXYPEPTIDASE REGULATORY REGION-CONTAINING"/>
    <property type="match status" value="1"/>
</dbReference>
<protein>
    <submittedName>
        <fullName evidence="3">Uncharacterized protein</fullName>
    </submittedName>
</protein>
<dbReference type="AlphaFoldDB" id="A0A9Q1AR28"/>
<feature type="compositionally biased region" description="Basic and acidic residues" evidence="2">
    <location>
        <begin position="64"/>
        <end position="77"/>
    </location>
</feature>
<comment type="caution">
    <text evidence="3">The sequence shown here is derived from an EMBL/GenBank/DDBJ whole genome shotgun (WGS) entry which is preliminary data.</text>
</comment>
<feature type="region of interest" description="Disordered" evidence="2">
    <location>
        <begin position="53"/>
        <end position="77"/>
    </location>
</feature>
<sequence>MLTFPNLSPGQYYFKPMMKEFRFEPSSQMIEVQEGQNLKITIIGYRTAYSSPITGRSRRLKTGNTEKPKKGPQEQTK</sequence>
<evidence type="ECO:0000313" key="4">
    <source>
        <dbReference type="Proteomes" id="UP001142489"/>
    </source>
</evidence>
<evidence type="ECO:0000256" key="2">
    <source>
        <dbReference type="SAM" id="MobiDB-lite"/>
    </source>
</evidence>
<name>A0A9Q1AR28_9SAUR</name>
<reference evidence="3" key="1">
    <citation type="journal article" date="2023" name="DNA Res.">
        <title>Chromosome-level genome assembly of Phrynocephalus forsythii using third-generation DNA sequencing and Hi-C analysis.</title>
        <authorList>
            <person name="Qi Y."/>
            <person name="Zhao W."/>
            <person name="Zhao Y."/>
            <person name="Niu C."/>
            <person name="Cao S."/>
            <person name="Zhang Y."/>
        </authorList>
    </citation>
    <scope>NUCLEOTIDE SEQUENCE</scope>
    <source>
        <tissue evidence="3">Muscle</tissue>
    </source>
</reference>
<dbReference type="InterPro" id="IPR051417">
    <property type="entry name" value="SDr/BOS_complex"/>
</dbReference>
<dbReference type="GO" id="GO:0005789">
    <property type="term" value="C:endoplasmic reticulum membrane"/>
    <property type="evidence" value="ECO:0007669"/>
    <property type="project" value="TreeGrafter"/>
</dbReference>